<evidence type="ECO:0008006" key="3">
    <source>
        <dbReference type="Google" id="ProtNLM"/>
    </source>
</evidence>
<protein>
    <recommendedName>
        <fullName evidence="3">HAT C-terminal dimerisation domain-containing protein</fullName>
    </recommendedName>
</protein>
<name>A0A9R1UT45_LACSA</name>
<sequence length="93" mass="10649">MKLVVFLPFDCCLKQISGADVNLAKTIYCQFDQFKNARGIFGLNIAKLKRKEKSSVDWWDSYGDDTPELKNCAMRILSLRYSSSGCERNLECL</sequence>
<proteinExistence type="predicted"/>
<comment type="caution">
    <text evidence="1">The sequence shown here is derived from an EMBL/GenBank/DDBJ whole genome shotgun (WGS) entry which is preliminary data.</text>
</comment>
<dbReference type="InterPro" id="IPR012337">
    <property type="entry name" value="RNaseH-like_sf"/>
</dbReference>
<organism evidence="1 2">
    <name type="scientific">Lactuca sativa</name>
    <name type="common">Garden lettuce</name>
    <dbReference type="NCBI Taxonomy" id="4236"/>
    <lineage>
        <taxon>Eukaryota</taxon>
        <taxon>Viridiplantae</taxon>
        <taxon>Streptophyta</taxon>
        <taxon>Embryophyta</taxon>
        <taxon>Tracheophyta</taxon>
        <taxon>Spermatophyta</taxon>
        <taxon>Magnoliopsida</taxon>
        <taxon>eudicotyledons</taxon>
        <taxon>Gunneridae</taxon>
        <taxon>Pentapetalae</taxon>
        <taxon>asterids</taxon>
        <taxon>campanulids</taxon>
        <taxon>Asterales</taxon>
        <taxon>Asteraceae</taxon>
        <taxon>Cichorioideae</taxon>
        <taxon>Cichorieae</taxon>
        <taxon>Lactucinae</taxon>
        <taxon>Lactuca</taxon>
    </lineage>
</organism>
<evidence type="ECO:0000313" key="2">
    <source>
        <dbReference type="Proteomes" id="UP000235145"/>
    </source>
</evidence>
<accession>A0A9R1UT45</accession>
<gene>
    <name evidence="1" type="ORF">LSAT_V11C800393360</name>
</gene>
<reference evidence="1 2" key="1">
    <citation type="journal article" date="2017" name="Nat. Commun.">
        <title>Genome assembly with in vitro proximity ligation data and whole-genome triplication in lettuce.</title>
        <authorList>
            <person name="Reyes-Chin-Wo S."/>
            <person name="Wang Z."/>
            <person name="Yang X."/>
            <person name="Kozik A."/>
            <person name="Arikit S."/>
            <person name="Song C."/>
            <person name="Xia L."/>
            <person name="Froenicke L."/>
            <person name="Lavelle D.O."/>
            <person name="Truco M.J."/>
            <person name="Xia R."/>
            <person name="Zhu S."/>
            <person name="Xu C."/>
            <person name="Xu H."/>
            <person name="Xu X."/>
            <person name="Cox K."/>
            <person name="Korf I."/>
            <person name="Meyers B.C."/>
            <person name="Michelmore R.W."/>
        </authorList>
    </citation>
    <scope>NUCLEOTIDE SEQUENCE [LARGE SCALE GENOMIC DNA]</scope>
    <source>
        <strain evidence="2">cv. Salinas</strain>
        <tissue evidence="1">Seedlings</tissue>
    </source>
</reference>
<dbReference type="AlphaFoldDB" id="A0A9R1UT45"/>
<dbReference type="EMBL" id="NBSK02000008">
    <property type="protein sequence ID" value="KAJ0193156.1"/>
    <property type="molecule type" value="Genomic_DNA"/>
</dbReference>
<dbReference type="SUPFAM" id="SSF53098">
    <property type="entry name" value="Ribonuclease H-like"/>
    <property type="match status" value="1"/>
</dbReference>
<dbReference type="Proteomes" id="UP000235145">
    <property type="component" value="Unassembled WGS sequence"/>
</dbReference>
<keyword evidence="2" id="KW-1185">Reference proteome</keyword>
<evidence type="ECO:0000313" key="1">
    <source>
        <dbReference type="EMBL" id="KAJ0193156.1"/>
    </source>
</evidence>